<dbReference type="EMBL" id="AEQN01000027">
    <property type="protein sequence ID" value="EFV00801.1"/>
    <property type="molecule type" value="Genomic_DNA"/>
</dbReference>
<dbReference type="STRING" id="887929.HMP0721_2109"/>
<evidence type="ECO:0000256" key="1">
    <source>
        <dbReference type="ARBA" id="ARBA00004651"/>
    </source>
</evidence>
<dbReference type="SUPFAM" id="SSF90123">
    <property type="entry name" value="ABC transporter transmembrane region"/>
    <property type="match status" value="1"/>
</dbReference>
<dbReference type="eggNOG" id="COG1132">
    <property type="taxonomic scope" value="Bacteria"/>
</dbReference>
<dbReference type="Gene3D" id="1.20.1560.10">
    <property type="entry name" value="ABC transporter type 1, transmembrane domain"/>
    <property type="match status" value="1"/>
</dbReference>
<proteinExistence type="predicted"/>
<accession>E6MJC4</accession>
<evidence type="ECO:0000313" key="7">
    <source>
        <dbReference type="Proteomes" id="UP000004754"/>
    </source>
</evidence>
<evidence type="ECO:0000256" key="2">
    <source>
        <dbReference type="ARBA" id="ARBA00022692"/>
    </source>
</evidence>
<keyword evidence="2 5" id="KW-0812">Transmembrane</keyword>
<keyword evidence="4 5" id="KW-0472">Membrane</keyword>
<gene>
    <name evidence="6" type="ORF">HMP0721_2109</name>
</gene>
<comment type="caution">
    <text evidence="6">The sequence shown here is derived from an EMBL/GenBank/DDBJ whole genome shotgun (WGS) entry which is preliminary data.</text>
</comment>
<protein>
    <submittedName>
        <fullName evidence="6">Uncharacterized protein</fullName>
    </submittedName>
</protein>
<dbReference type="InterPro" id="IPR036640">
    <property type="entry name" value="ABC1_TM_sf"/>
</dbReference>
<dbReference type="GO" id="GO:0005524">
    <property type="term" value="F:ATP binding"/>
    <property type="evidence" value="ECO:0007669"/>
    <property type="project" value="InterPro"/>
</dbReference>
<keyword evidence="7" id="KW-1185">Reference proteome</keyword>
<keyword evidence="3 5" id="KW-1133">Transmembrane helix</keyword>
<evidence type="ECO:0000313" key="6">
    <source>
        <dbReference type="EMBL" id="EFV00801.1"/>
    </source>
</evidence>
<dbReference type="AlphaFoldDB" id="E6MJC4"/>
<evidence type="ECO:0000256" key="5">
    <source>
        <dbReference type="SAM" id="Phobius"/>
    </source>
</evidence>
<dbReference type="HOGENOM" id="CLU_1218901_0_0_9"/>
<evidence type="ECO:0000256" key="4">
    <source>
        <dbReference type="ARBA" id="ARBA00023136"/>
    </source>
</evidence>
<organism evidence="6 7">
    <name type="scientific">Pseudoramibacter alactolyticus ATCC 23263</name>
    <dbReference type="NCBI Taxonomy" id="887929"/>
    <lineage>
        <taxon>Bacteria</taxon>
        <taxon>Bacillati</taxon>
        <taxon>Bacillota</taxon>
        <taxon>Clostridia</taxon>
        <taxon>Eubacteriales</taxon>
        <taxon>Eubacteriaceae</taxon>
        <taxon>Pseudoramibacter</taxon>
    </lineage>
</organism>
<evidence type="ECO:0000256" key="3">
    <source>
        <dbReference type="ARBA" id="ARBA00022989"/>
    </source>
</evidence>
<dbReference type="Proteomes" id="UP000004754">
    <property type="component" value="Unassembled WGS sequence"/>
</dbReference>
<feature type="transmembrane region" description="Helical" evidence="5">
    <location>
        <begin position="20"/>
        <end position="44"/>
    </location>
</feature>
<sequence length="227" mass="26462">MGSIKTFLLLSTMISTVSYTIIIIRYNIVLFAIIMAVPVIRYLFEKKYNLKEYAVEKENTELNRKIGYISYLLTGLENFKEIKTFGLFDFFINRYQDIKELCNLKLIRLNYKRDRAFSVLTLLEKTVDLGVTLLILSQTFTGILSIGRFVLYNNSIDSLKENVATMFSHLSYLYKNSAMLDQIRTFFNLPPENINENGIKTDKIQTIRLDNEHTGSNYTLNPVRRKT</sequence>
<comment type="subcellular location">
    <subcellularLocation>
        <location evidence="1">Cell membrane</location>
        <topology evidence="1">Multi-pass membrane protein</topology>
    </subcellularLocation>
</comment>
<name>E6MJC4_9FIRM</name>
<reference evidence="6 7" key="1">
    <citation type="submission" date="2010-12" db="EMBL/GenBank/DDBJ databases">
        <authorList>
            <person name="Muzny D."/>
            <person name="Qin X."/>
            <person name="Deng J."/>
            <person name="Jiang H."/>
            <person name="Liu Y."/>
            <person name="Qu J."/>
            <person name="Song X.-Z."/>
            <person name="Zhang L."/>
            <person name="Thornton R."/>
            <person name="Coyle M."/>
            <person name="Francisco L."/>
            <person name="Jackson L."/>
            <person name="Javaid M."/>
            <person name="Korchina V."/>
            <person name="Kovar C."/>
            <person name="Mata R."/>
            <person name="Mathew T."/>
            <person name="Ngo R."/>
            <person name="Nguyen L."/>
            <person name="Nguyen N."/>
            <person name="Okwuonu G."/>
            <person name="Ongeri F."/>
            <person name="Pham C."/>
            <person name="Simmons D."/>
            <person name="Wilczek-Boney K."/>
            <person name="Hale W."/>
            <person name="Jakkamsetti A."/>
            <person name="Pham P."/>
            <person name="Ruth R."/>
            <person name="San Lucas F."/>
            <person name="Warren J."/>
            <person name="Zhang J."/>
            <person name="Zhao Z."/>
            <person name="Zhou C."/>
            <person name="Zhu D."/>
            <person name="Lee S."/>
            <person name="Bess C."/>
            <person name="Blankenburg K."/>
            <person name="Forbes L."/>
            <person name="Fu Q."/>
            <person name="Gubbala S."/>
            <person name="Hirani K."/>
            <person name="Jayaseelan J.C."/>
            <person name="Lara F."/>
            <person name="Munidasa M."/>
            <person name="Palculict T."/>
            <person name="Patil S."/>
            <person name="Pu L.-L."/>
            <person name="Saada N."/>
            <person name="Tang L."/>
            <person name="Weissenberger G."/>
            <person name="Zhu Y."/>
            <person name="Hemphill L."/>
            <person name="Shang Y."/>
            <person name="Youmans B."/>
            <person name="Ayvaz T."/>
            <person name="Ross M."/>
            <person name="Santibanez J."/>
            <person name="Aqrawi P."/>
            <person name="Gross S."/>
            <person name="Joshi V."/>
            <person name="Fowler G."/>
            <person name="Nazareth L."/>
            <person name="Reid J."/>
            <person name="Worley K."/>
            <person name="Petrosino J."/>
            <person name="Highlander S."/>
            <person name="Gibbs R."/>
        </authorList>
    </citation>
    <scope>NUCLEOTIDE SEQUENCE [LARGE SCALE GENOMIC DNA]</scope>
    <source>
        <strain evidence="6 7">ATCC 23263</strain>
    </source>
</reference>
<dbReference type="GO" id="GO:0005886">
    <property type="term" value="C:plasma membrane"/>
    <property type="evidence" value="ECO:0007669"/>
    <property type="project" value="UniProtKB-SubCell"/>
</dbReference>